<dbReference type="AlphaFoldDB" id="A0A0C3P7U5"/>
<gene>
    <name evidence="1" type="ORF">M404DRAFT_1001467</name>
</gene>
<name>A0A0C3P7U5_PISTI</name>
<dbReference type="HOGENOM" id="CLU_2923641_0_0_1"/>
<evidence type="ECO:0000313" key="1">
    <source>
        <dbReference type="EMBL" id="KIO03524.1"/>
    </source>
</evidence>
<organism evidence="1 2">
    <name type="scientific">Pisolithus tinctorius Marx 270</name>
    <dbReference type="NCBI Taxonomy" id="870435"/>
    <lineage>
        <taxon>Eukaryota</taxon>
        <taxon>Fungi</taxon>
        <taxon>Dikarya</taxon>
        <taxon>Basidiomycota</taxon>
        <taxon>Agaricomycotina</taxon>
        <taxon>Agaricomycetes</taxon>
        <taxon>Agaricomycetidae</taxon>
        <taxon>Boletales</taxon>
        <taxon>Sclerodermatineae</taxon>
        <taxon>Pisolithaceae</taxon>
        <taxon>Pisolithus</taxon>
    </lineage>
</organism>
<sequence>MKEMENFMRGRTLPLIGGVTRITLCTPIGERFPGLASVWMDVCPALSPPAEYEMQNMSSNS</sequence>
<accession>A0A0C3P7U5</accession>
<reference evidence="1 2" key="1">
    <citation type="submission" date="2014-04" db="EMBL/GenBank/DDBJ databases">
        <authorList>
            <consortium name="DOE Joint Genome Institute"/>
            <person name="Kuo A."/>
            <person name="Kohler A."/>
            <person name="Costa M.D."/>
            <person name="Nagy L.G."/>
            <person name="Floudas D."/>
            <person name="Copeland A."/>
            <person name="Barry K.W."/>
            <person name="Cichocki N."/>
            <person name="Veneault-Fourrey C."/>
            <person name="LaButti K."/>
            <person name="Lindquist E.A."/>
            <person name="Lipzen A."/>
            <person name="Lundell T."/>
            <person name="Morin E."/>
            <person name="Murat C."/>
            <person name="Sun H."/>
            <person name="Tunlid A."/>
            <person name="Henrissat B."/>
            <person name="Grigoriev I.V."/>
            <person name="Hibbett D.S."/>
            <person name="Martin F."/>
            <person name="Nordberg H.P."/>
            <person name="Cantor M.N."/>
            <person name="Hua S.X."/>
        </authorList>
    </citation>
    <scope>NUCLEOTIDE SEQUENCE [LARGE SCALE GENOMIC DNA]</scope>
    <source>
        <strain evidence="1 2">Marx 270</strain>
    </source>
</reference>
<protein>
    <submittedName>
        <fullName evidence="1">Uncharacterized protein</fullName>
    </submittedName>
</protein>
<dbReference type="InParanoid" id="A0A0C3P7U5"/>
<dbReference type="Proteomes" id="UP000054217">
    <property type="component" value="Unassembled WGS sequence"/>
</dbReference>
<dbReference type="EMBL" id="KN831976">
    <property type="protein sequence ID" value="KIO03524.1"/>
    <property type="molecule type" value="Genomic_DNA"/>
</dbReference>
<keyword evidence="2" id="KW-1185">Reference proteome</keyword>
<evidence type="ECO:0000313" key="2">
    <source>
        <dbReference type="Proteomes" id="UP000054217"/>
    </source>
</evidence>
<proteinExistence type="predicted"/>
<reference evidence="2" key="2">
    <citation type="submission" date="2015-01" db="EMBL/GenBank/DDBJ databases">
        <title>Evolutionary Origins and Diversification of the Mycorrhizal Mutualists.</title>
        <authorList>
            <consortium name="DOE Joint Genome Institute"/>
            <consortium name="Mycorrhizal Genomics Consortium"/>
            <person name="Kohler A."/>
            <person name="Kuo A."/>
            <person name="Nagy L.G."/>
            <person name="Floudas D."/>
            <person name="Copeland A."/>
            <person name="Barry K.W."/>
            <person name="Cichocki N."/>
            <person name="Veneault-Fourrey C."/>
            <person name="LaButti K."/>
            <person name="Lindquist E.A."/>
            <person name="Lipzen A."/>
            <person name="Lundell T."/>
            <person name="Morin E."/>
            <person name="Murat C."/>
            <person name="Riley R."/>
            <person name="Ohm R."/>
            <person name="Sun H."/>
            <person name="Tunlid A."/>
            <person name="Henrissat B."/>
            <person name="Grigoriev I.V."/>
            <person name="Hibbett D.S."/>
            <person name="Martin F."/>
        </authorList>
    </citation>
    <scope>NUCLEOTIDE SEQUENCE [LARGE SCALE GENOMIC DNA]</scope>
    <source>
        <strain evidence="2">Marx 270</strain>
    </source>
</reference>